<proteinExistence type="inferred from homology"/>
<dbReference type="PANTHER" id="PTHR12172:SF0">
    <property type="entry name" value="CELL CYCLE CHECKPOINT PROTEIN RAD17"/>
    <property type="match status" value="1"/>
</dbReference>
<dbReference type="InterPro" id="IPR004582">
    <property type="entry name" value="Checkpoint_prot_Rad17_Rad24"/>
</dbReference>
<keyword evidence="4" id="KW-0227">DNA damage</keyword>
<evidence type="ECO:0000256" key="3">
    <source>
        <dbReference type="ARBA" id="ARBA00022741"/>
    </source>
</evidence>
<protein>
    <submittedName>
        <fullName evidence="9">Cell cycle checkpoint protein RAD17</fullName>
    </submittedName>
</protein>
<sequence length="731" mass="79204">MTRKTAVSPIKGPRKRPLKRSTLSSDSLFGYGSLPSSGGARQLSIPRFTLSQDKGKSQAQVIDLTVDDEDEPRSMFIPPVPMPVAKKPRRASPSPFGNPPSQPRVVQPNGNDTNREGRFEDSSDHGEALWVDLHAPETEGALAVHPKKVEDVRRWLGEALTGGPTGKLRRYRRILVLTGPSGSGKTATLQVLAKEFEAEIVEWHASSDDFAAGDYDYQSVTTKLVAFLERAGIYESLSLNSVSDLHSTAATKSTTGLPKAKHKILLLEDFPSVSHPHVRHNFHSALVRFAEIVPPASTTTTHLAYPPLVIVISDAGLRASDTSPYYAQARDEVLDIRSILPPALLASHYVTQIKFNPIAATFMRKAIVSIVSSHLSLPTSSTSKSRATGLPKEAINALVEAANGDIRSAIMGVQFACTAMSKAGEAGSNGNVNGRRAKRGKISTKSERDAALKTMLSAVTRREQALALFHLLGKVFYNKRYGDPDEPGGAPPQFAKPLPEHLVKFERRISKVDVSALHADSPVDASLFSLYIQQNYTQFCDDIDECFSLADALSEADGGMGILDENMTISSALSQHTFQHIARSALISLPSPVPRRSQVMRKPGWFAARTKEREAAGGVEDAKRWLTEQGSEHGLGLGYWDRKNVVLDAGHLLGKLGAQAPPTAQLFSHLRWDVPGSQGADALSEEDSVGVGVDVAEADIEALEKHAAGIGKVKEKQVEKGYLSDDDIDEF</sequence>
<evidence type="ECO:0000313" key="9">
    <source>
        <dbReference type="EMBL" id="KAB5591384.1"/>
    </source>
</evidence>
<keyword evidence="10" id="KW-1185">Reference proteome</keyword>
<evidence type="ECO:0000256" key="8">
    <source>
        <dbReference type="SAM" id="MobiDB-lite"/>
    </source>
</evidence>
<dbReference type="GO" id="GO:0005634">
    <property type="term" value="C:nucleus"/>
    <property type="evidence" value="ECO:0007669"/>
    <property type="project" value="UniProtKB-SubCell"/>
</dbReference>
<dbReference type="SUPFAM" id="SSF52540">
    <property type="entry name" value="P-loop containing nucleoside triphosphate hydrolases"/>
    <property type="match status" value="1"/>
</dbReference>
<feature type="region of interest" description="Disordered" evidence="8">
    <location>
        <begin position="424"/>
        <end position="445"/>
    </location>
</feature>
<feature type="compositionally biased region" description="Polar residues" evidence="8">
    <location>
        <begin position="49"/>
        <end position="60"/>
    </location>
</feature>
<evidence type="ECO:0000256" key="2">
    <source>
        <dbReference type="ARBA" id="ARBA00006168"/>
    </source>
</evidence>
<evidence type="ECO:0000256" key="1">
    <source>
        <dbReference type="ARBA" id="ARBA00004123"/>
    </source>
</evidence>
<gene>
    <name evidence="9" type="ORF">CTheo_5175</name>
</gene>
<evidence type="ECO:0000313" key="10">
    <source>
        <dbReference type="Proteomes" id="UP000383932"/>
    </source>
</evidence>
<dbReference type="Pfam" id="PF03215">
    <property type="entry name" value="Rad17"/>
    <property type="match status" value="1"/>
</dbReference>
<evidence type="ECO:0000256" key="7">
    <source>
        <dbReference type="ARBA" id="ARBA00023306"/>
    </source>
</evidence>
<dbReference type="Proteomes" id="UP000383932">
    <property type="component" value="Unassembled WGS sequence"/>
</dbReference>
<feature type="region of interest" description="Disordered" evidence="8">
    <location>
        <begin position="1"/>
        <end position="123"/>
    </location>
</feature>
<reference evidence="9 10" key="1">
    <citation type="journal article" date="2019" name="Fungal Biol. Biotechnol.">
        <title>Draft genome sequence of fastidious pathogen Ceratobasidium theobromae, which causes vascular-streak dieback in Theobroma cacao.</title>
        <authorList>
            <person name="Ali S.S."/>
            <person name="Asman A."/>
            <person name="Shao J."/>
            <person name="Firmansyah A.P."/>
            <person name="Susilo A.W."/>
            <person name="Rosmana A."/>
            <person name="McMahon P."/>
            <person name="Junaid M."/>
            <person name="Guest D."/>
            <person name="Kheng T.Y."/>
            <person name="Meinhardt L.W."/>
            <person name="Bailey B.A."/>
        </authorList>
    </citation>
    <scope>NUCLEOTIDE SEQUENCE [LARGE SCALE GENOMIC DNA]</scope>
    <source>
        <strain evidence="9 10">CT2</strain>
    </source>
</reference>
<comment type="similarity">
    <text evidence="2">Belongs to the rad17/RAD24 family.</text>
</comment>
<keyword evidence="3" id="KW-0547">Nucleotide-binding</keyword>
<dbReference type="GO" id="GO:0033314">
    <property type="term" value="P:mitotic DNA replication checkpoint signaling"/>
    <property type="evidence" value="ECO:0007669"/>
    <property type="project" value="TreeGrafter"/>
</dbReference>
<dbReference type="PANTHER" id="PTHR12172">
    <property type="entry name" value="CELL CYCLE CHECKPOINT PROTEIN RAD17"/>
    <property type="match status" value="1"/>
</dbReference>
<feature type="compositionally biased region" description="Basic and acidic residues" evidence="8">
    <location>
        <begin position="113"/>
        <end position="123"/>
    </location>
</feature>
<evidence type="ECO:0000256" key="4">
    <source>
        <dbReference type="ARBA" id="ARBA00022763"/>
    </source>
</evidence>
<dbReference type="Gene3D" id="3.40.50.300">
    <property type="entry name" value="P-loop containing nucleotide triphosphate hydrolases"/>
    <property type="match status" value="1"/>
</dbReference>
<dbReference type="GO" id="GO:0000077">
    <property type="term" value="P:DNA damage checkpoint signaling"/>
    <property type="evidence" value="ECO:0007669"/>
    <property type="project" value="TreeGrafter"/>
</dbReference>
<dbReference type="GO" id="GO:0003682">
    <property type="term" value="F:chromatin binding"/>
    <property type="evidence" value="ECO:0007669"/>
    <property type="project" value="TreeGrafter"/>
</dbReference>
<dbReference type="AlphaFoldDB" id="A0A5N5QIA2"/>
<dbReference type="GO" id="GO:0003689">
    <property type="term" value="F:DNA clamp loader activity"/>
    <property type="evidence" value="ECO:0007669"/>
    <property type="project" value="TreeGrafter"/>
</dbReference>
<accession>A0A5N5QIA2</accession>
<keyword evidence="5" id="KW-0067">ATP-binding</keyword>
<comment type="subcellular location">
    <subcellularLocation>
        <location evidence="1">Nucleus</location>
    </subcellularLocation>
</comment>
<organism evidence="9 10">
    <name type="scientific">Ceratobasidium theobromae</name>
    <dbReference type="NCBI Taxonomy" id="1582974"/>
    <lineage>
        <taxon>Eukaryota</taxon>
        <taxon>Fungi</taxon>
        <taxon>Dikarya</taxon>
        <taxon>Basidiomycota</taxon>
        <taxon>Agaricomycotina</taxon>
        <taxon>Agaricomycetes</taxon>
        <taxon>Cantharellales</taxon>
        <taxon>Ceratobasidiaceae</taxon>
        <taxon>Ceratobasidium</taxon>
    </lineage>
</organism>
<dbReference type="InterPro" id="IPR027417">
    <property type="entry name" value="P-loop_NTPase"/>
</dbReference>
<dbReference type="OrthoDB" id="10265971at2759"/>
<keyword evidence="7" id="KW-0131">Cell cycle</keyword>
<name>A0A5N5QIA2_9AGAM</name>
<dbReference type="EMBL" id="SSOP01000108">
    <property type="protein sequence ID" value="KAB5591384.1"/>
    <property type="molecule type" value="Genomic_DNA"/>
</dbReference>
<evidence type="ECO:0000256" key="6">
    <source>
        <dbReference type="ARBA" id="ARBA00023242"/>
    </source>
</evidence>
<dbReference type="GO" id="GO:0005524">
    <property type="term" value="F:ATP binding"/>
    <property type="evidence" value="ECO:0007669"/>
    <property type="project" value="UniProtKB-KW"/>
</dbReference>
<dbReference type="GO" id="GO:0006281">
    <property type="term" value="P:DNA repair"/>
    <property type="evidence" value="ECO:0007669"/>
    <property type="project" value="InterPro"/>
</dbReference>
<evidence type="ECO:0000256" key="5">
    <source>
        <dbReference type="ARBA" id="ARBA00022840"/>
    </source>
</evidence>
<comment type="caution">
    <text evidence="9">The sequence shown here is derived from an EMBL/GenBank/DDBJ whole genome shotgun (WGS) entry which is preliminary data.</text>
</comment>
<keyword evidence="6" id="KW-0539">Nucleus</keyword>